<dbReference type="GO" id="GO:0006508">
    <property type="term" value="P:proteolysis"/>
    <property type="evidence" value="ECO:0007669"/>
    <property type="project" value="InterPro"/>
</dbReference>
<gene>
    <name evidence="2" type="ORF">VE01_04439</name>
</gene>
<accession>A0A1B8GP47</accession>
<proteinExistence type="predicted"/>
<dbReference type="Gene3D" id="3.40.50.1820">
    <property type="entry name" value="alpha/beta hydrolase"/>
    <property type="match status" value="1"/>
</dbReference>
<dbReference type="InterPro" id="IPR029058">
    <property type="entry name" value="AB_hydrolase_fold"/>
</dbReference>
<dbReference type="PANTHER" id="PTHR43056:SF5">
    <property type="entry name" value="PEPTIDASE S9 PROLYL OLIGOPEPTIDASE CATALYTIC DOMAIN-CONTAINING PROTEIN"/>
    <property type="match status" value="1"/>
</dbReference>
<dbReference type="Pfam" id="PF00326">
    <property type="entry name" value="Peptidase_S9"/>
    <property type="match status" value="1"/>
</dbReference>
<keyword evidence="3" id="KW-1185">Reference proteome</keyword>
<name>A0A1B8GP47_9PEZI</name>
<dbReference type="SUPFAM" id="SSF82171">
    <property type="entry name" value="DPP6 N-terminal domain-like"/>
    <property type="match status" value="1"/>
</dbReference>
<evidence type="ECO:0000259" key="1">
    <source>
        <dbReference type="Pfam" id="PF00326"/>
    </source>
</evidence>
<dbReference type="OrthoDB" id="43744at2759"/>
<dbReference type="SUPFAM" id="SSF53474">
    <property type="entry name" value="alpha/beta-Hydrolases"/>
    <property type="match status" value="1"/>
</dbReference>
<reference evidence="3" key="2">
    <citation type="journal article" date="2018" name="Nat. Commun.">
        <title>Extreme sensitivity to ultraviolet light in the fungal pathogen causing white-nose syndrome of bats.</title>
        <authorList>
            <person name="Palmer J.M."/>
            <person name="Drees K.P."/>
            <person name="Foster J.T."/>
            <person name="Lindner D.L."/>
        </authorList>
    </citation>
    <scope>NUCLEOTIDE SEQUENCE [LARGE SCALE GENOMIC DNA]</scope>
    <source>
        <strain evidence="3">UAMH 10579</strain>
    </source>
</reference>
<dbReference type="GO" id="GO:0008236">
    <property type="term" value="F:serine-type peptidase activity"/>
    <property type="evidence" value="ECO:0007669"/>
    <property type="project" value="InterPro"/>
</dbReference>
<organism evidence="2 3">
    <name type="scientific">Pseudogymnoascus verrucosus</name>
    <dbReference type="NCBI Taxonomy" id="342668"/>
    <lineage>
        <taxon>Eukaryota</taxon>
        <taxon>Fungi</taxon>
        <taxon>Dikarya</taxon>
        <taxon>Ascomycota</taxon>
        <taxon>Pezizomycotina</taxon>
        <taxon>Leotiomycetes</taxon>
        <taxon>Thelebolales</taxon>
        <taxon>Thelebolaceae</taxon>
        <taxon>Pseudogymnoascus</taxon>
    </lineage>
</organism>
<dbReference type="InterPro" id="IPR050585">
    <property type="entry name" value="Xaa-Pro_dipeptidyl-ppase/CocE"/>
</dbReference>
<evidence type="ECO:0000313" key="2">
    <source>
        <dbReference type="EMBL" id="OBT97581.1"/>
    </source>
</evidence>
<dbReference type="InterPro" id="IPR011042">
    <property type="entry name" value="6-blade_b-propeller_TolB-like"/>
</dbReference>
<dbReference type="Pfam" id="PF07676">
    <property type="entry name" value="PD40"/>
    <property type="match status" value="1"/>
</dbReference>
<dbReference type="GeneID" id="28837825"/>
<dbReference type="RefSeq" id="XP_018131314.1">
    <property type="nucleotide sequence ID" value="XM_018273913.2"/>
</dbReference>
<dbReference type="EMBL" id="KV460221">
    <property type="protein sequence ID" value="OBT97581.1"/>
    <property type="molecule type" value="Genomic_DNA"/>
</dbReference>
<dbReference type="STRING" id="342668.A0A1B8GP47"/>
<dbReference type="Gene3D" id="2.120.10.30">
    <property type="entry name" value="TolB, C-terminal domain"/>
    <property type="match status" value="1"/>
</dbReference>
<protein>
    <recommendedName>
        <fullName evidence="1">Peptidase S9 prolyl oligopeptidase catalytic domain-containing protein</fullName>
    </recommendedName>
</protein>
<evidence type="ECO:0000313" key="3">
    <source>
        <dbReference type="Proteomes" id="UP000091956"/>
    </source>
</evidence>
<sequence length="663" mass="73449">MSDFNRTAGMTDELQNAPFGTWTSPITAELLSSGSIRFEGLQVNASTGQVYVLESRPAEGGRYCIVELLESGAEDILPEQFNAMSTVHEYGGGSFAISPDGSLIFTNHPTNEVFSLYPKSGNITRILPPTETLRFADFNVHPTLPQWVLAVQEDHSSNVVVNSIVAVDANEREVFILAQDADFYQHPKFSADGKQICWTQWNHPDMPWTGCELYSATWAPRERASGILIAGEAGRESICQPRWGPDGTLFFVSDKTGYWQLYRLAHGATRPQIVSLKGLETAEFGSRESYLANCTYVVLTRSTIVATVNKDATSRLILIDLDTEQYTELNLGLVDIQRDAIRTLSATEFIVIGTTLTEPQAVYYVNTRNQGEKRLLRPSIQFNIPASLISESQHITFPRCYGENQVGSSHAIFVPPKNPGFQARRGCRPPVILWMHGGPTTHVAPGLSLAIQYWTSRGYAYACVNYAGSTGYGRAYRMLLQGEWGVIDIADAASCVSFLISQHLIDGSRVGIVGESAGGYAVLQALCVYPDLWAGAISLYGVSNLKALAETMHKFESQYVQQLVLKDGQTMEDVGPVYRSRSACYNVDKIRAPLLLLQGDQDTVVPESQTKEMQQTMKEQGKDVEVVIYKGEGHGWERENTIKASIEKETQFWARTLLQKAMR</sequence>
<dbReference type="Proteomes" id="UP000091956">
    <property type="component" value="Unassembled WGS sequence"/>
</dbReference>
<dbReference type="InterPro" id="IPR011659">
    <property type="entry name" value="WD40"/>
</dbReference>
<feature type="domain" description="Peptidase S9 prolyl oligopeptidase catalytic" evidence="1">
    <location>
        <begin position="447"/>
        <end position="657"/>
    </location>
</feature>
<reference evidence="2 3" key="1">
    <citation type="submission" date="2016-03" db="EMBL/GenBank/DDBJ databases">
        <title>Comparative genomics of Pseudogymnoascus destructans, the fungus causing white-nose syndrome of bats.</title>
        <authorList>
            <person name="Palmer J.M."/>
            <person name="Drees K.P."/>
            <person name="Foster J.T."/>
            <person name="Lindner D.L."/>
        </authorList>
    </citation>
    <scope>NUCLEOTIDE SEQUENCE [LARGE SCALE GENOMIC DNA]</scope>
    <source>
        <strain evidence="2 3">UAMH 10579</strain>
    </source>
</reference>
<dbReference type="PANTHER" id="PTHR43056">
    <property type="entry name" value="PEPTIDASE S9 PROLYL OLIGOPEPTIDASE"/>
    <property type="match status" value="1"/>
</dbReference>
<dbReference type="InterPro" id="IPR001375">
    <property type="entry name" value="Peptidase_S9_cat"/>
</dbReference>
<dbReference type="AlphaFoldDB" id="A0A1B8GP47"/>